<keyword evidence="2" id="KW-1185">Reference proteome</keyword>
<protein>
    <submittedName>
        <fullName evidence="1">Uncharacterized protein</fullName>
    </submittedName>
</protein>
<proteinExistence type="predicted"/>
<dbReference type="EMBL" id="JAMTCG010000001">
    <property type="protein sequence ID" value="MCP2159030.1"/>
    <property type="molecule type" value="Genomic_DNA"/>
</dbReference>
<gene>
    <name evidence="1" type="ORF">LX12_000194</name>
</gene>
<evidence type="ECO:0000313" key="1">
    <source>
        <dbReference type="EMBL" id="MCP2159030.1"/>
    </source>
</evidence>
<sequence length="152" mass="16100">MSESIRIIAHMTDTWNDRDLPVLRAAVEIFDKTGSMAQPHELADFCGFDLTTVVRAVRALGREPYFDVVTDYGGGVSIASPPTGHALRVAGQWPSPESQLGRIITALDIAADDDKHPEAERTRFRQVAAVLGGAASQIAIGALGGAGGNMLS</sequence>
<dbReference type="Proteomes" id="UP001205740">
    <property type="component" value="Unassembled WGS sequence"/>
</dbReference>
<comment type="caution">
    <text evidence="1">The sequence shown here is derived from an EMBL/GenBank/DDBJ whole genome shotgun (WGS) entry which is preliminary data.</text>
</comment>
<evidence type="ECO:0000313" key="2">
    <source>
        <dbReference type="Proteomes" id="UP001205740"/>
    </source>
</evidence>
<organism evidence="1 2">
    <name type="scientific">Williamsia serinedens</name>
    <dbReference type="NCBI Taxonomy" id="391736"/>
    <lineage>
        <taxon>Bacteria</taxon>
        <taxon>Bacillati</taxon>
        <taxon>Actinomycetota</taxon>
        <taxon>Actinomycetes</taxon>
        <taxon>Mycobacteriales</taxon>
        <taxon>Nocardiaceae</taxon>
        <taxon>Williamsia</taxon>
    </lineage>
</organism>
<reference evidence="1 2" key="1">
    <citation type="submission" date="2022-06" db="EMBL/GenBank/DDBJ databases">
        <title>Genomic Encyclopedia of Archaeal and Bacterial Type Strains, Phase II (KMG-II): from individual species to whole genera.</title>
        <authorList>
            <person name="Goeker M."/>
        </authorList>
    </citation>
    <scope>NUCLEOTIDE SEQUENCE [LARGE SCALE GENOMIC DNA]</scope>
    <source>
        <strain evidence="1 2">DSM 45037</strain>
    </source>
</reference>
<name>A0ABT1GVN0_9NOCA</name>
<accession>A0ABT1GVN0</accession>